<name>A0A6L5QM54_9BURK</name>
<feature type="region of interest" description="Disordered" evidence="1">
    <location>
        <begin position="91"/>
        <end position="112"/>
    </location>
</feature>
<feature type="signal peptide" evidence="2">
    <location>
        <begin position="1"/>
        <end position="20"/>
    </location>
</feature>
<comment type="caution">
    <text evidence="3">The sequence shown here is derived from an EMBL/GenBank/DDBJ whole genome shotgun (WGS) entry which is preliminary data.</text>
</comment>
<feature type="compositionally biased region" description="Low complexity" evidence="1">
    <location>
        <begin position="52"/>
        <end position="72"/>
    </location>
</feature>
<evidence type="ECO:0000313" key="3">
    <source>
        <dbReference type="EMBL" id="MRX10850.1"/>
    </source>
</evidence>
<evidence type="ECO:0000313" key="4">
    <source>
        <dbReference type="Proteomes" id="UP000481037"/>
    </source>
</evidence>
<dbReference type="Proteomes" id="UP000481037">
    <property type="component" value="Unassembled WGS sequence"/>
</dbReference>
<proteinExistence type="predicted"/>
<gene>
    <name evidence="3" type="ORF">GJ697_23755</name>
</gene>
<feature type="compositionally biased region" description="Polar residues" evidence="1">
    <location>
        <begin position="39"/>
        <end position="51"/>
    </location>
</feature>
<evidence type="ECO:0000256" key="1">
    <source>
        <dbReference type="SAM" id="MobiDB-lite"/>
    </source>
</evidence>
<organism evidence="3 4">
    <name type="scientific">Duganella alba</name>
    <dbReference type="NCBI Taxonomy" id="2666081"/>
    <lineage>
        <taxon>Bacteria</taxon>
        <taxon>Pseudomonadati</taxon>
        <taxon>Pseudomonadota</taxon>
        <taxon>Betaproteobacteria</taxon>
        <taxon>Burkholderiales</taxon>
        <taxon>Oxalobacteraceae</taxon>
        <taxon>Telluria group</taxon>
        <taxon>Duganella</taxon>
    </lineage>
</organism>
<protein>
    <submittedName>
        <fullName evidence="3">Uncharacterized protein</fullName>
    </submittedName>
</protein>
<dbReference type="AlphaFoldDB" id="A0A6L5QM54"/>
<feature type="region of interest" description="Disordered" evidence="1">
    <location>
        <begin position="24"/>
        <end position="72"/>
    </location>
</feature>
<keyword evidence="2" id="KW-0732">Signal</keyword>
<dbReference type="RefSeq" id="WP_154364239.1">
    <property type="nucleotide sequence ID" value="NZ_WKJM01000025.1"/>
</dbReference>
<evidence type="ECO:0000256" key="2">
    <source>
        <dbReference type="SAM" id="SignalP"/>
    </source>
</evidence>
<sequence length="159" mass="16173">MNSKLIALIAAASLSAAAMAQTTAPTGSQPLTQGAVPTGTPNNALPLNQPRSTLNSNLNTPSNPSANLNNNLNNSNNLNSLNNNLNTNSTLNNNNLNNNSLNNNNPNNVNRNNSVNCVNGVNTAAGTIGTTGTTTATATGQARVDTAPNVACNNGQVRP</sequence>
<reference evidence="3 4" key="1">
    <citation type="submission" date="2019-11" db="EMBL/GenBank/DDBJ databases">
        <title>Novel species isolated from a subtropical stream in China.</title>
        <authorList>
            <person name="Lu H."/>
        </authorList>
    </citation>
    <scope>NUCLEOTIDE SEQUENCE [LARGE SCALE GENOMIC DNA]</scope>
    <source>
        <strain evidence="3 4">FT25W</strain>
    </source>
</reference>
<keyword evidence="4" id="KW-1185">Reference proteome</keyword>
<dbReference type="EMBL" id="WKJM01000025">
    <property type="protein sequence ID" value="MRX10850.1"/>
    <property type="molecule type" value="Genomic_DNA"/>
</dbReference>
<feature type="chain" id="PRO_5026688038" evidence="2">
    <location>
        <begin position="21"/>
        <end position="159"/>
    </location>
</feature>
<accession>A0A6L5QM54</accession>